<dbReference type="PANTHER" id="PTHR44154:SF1">
    <property type="entry name" value="QUINONE OXIDOREDUCTASE"/>
    <property type="match status" value="1"/>
</dbReference>
<evidence type="ECO:0000259" key="8">
    <source>
        <dbReference type="SMART" id="SM00829"/>
    </source>
</evidence>
<keyword evidence="10" id="KW-1185">Reference proteome</keyword>
<evidence type="ECO:0000256" key="6">
    <source>
        <dbReference type="ARBA" id="ARBA00022990"/>
    </source>
</evidence>
<proteinExistence type="predicted"/>
<keyword evidence="5" id="KW-0694">RNA-binding</keyword>
<dbReference type="OrthoDB" id="3339625at2"/>
<keyword evidence="3" id="KW-0963">Cytoplasm</keyword>
<dbReference type="GO" id="GO:0005737">
    <property type="term" value="C:cytoplasm"/>
    <property type="evidence" value="ECO:0007669"/>
    <property type="project" value="UniProtKB-SubCell"/>
</dbReference>
<dbReference type="InterPro" id="IPR013154">
    <property type="entry name" value="ADH-like_N"/>
</dbReference>
<accession>A0A1C5GTI5</accession>
<dbReference type="GO" id="GO:0003723">
    <property type="term" value="F:RNA binding"/>
    <property type="evidence" value="ECO:0007669"/>
    <property type="project" value="UniProtKB-KW"/>
</dbReference>
<dbReference type="InterPro" id="IPR020843">
    <property type="entry name" value="ER"/>
</dbReference>
<dbReference type="InterPro" id="IPR013149">
    <property type="entry name" value="ADH-like_C"/>
</dbReference>
<gene>
    <name evidence="9" type="ORF">GA0070623_0251</name>
</gene>
<dbReference type="InterPro" id="IPR011032">
    <property type="entry name" value="GroES-like_sf"/>
</dbReference>
<dbReference type="AlphaFoldDB" id="A0A1C5GTI5"/>
<organism evidence="9 10">
    <name type="scientific">Micromonospora rifamycinica</name>
    <dbReference type="NCBI Taxonomy" id="291594"/>
    <lineage>
        <taxon>Bacteria</taxon>
        <taxon>Bacillati</taxon>
        <taxon>Actinomycetota</taxon>
        <taxon>Actinomycetes</taxon>
        <taxon>Micromonosporales</taxon>
        <taxon>Micromonosporaceae</taxon>
        <taxon>Micromonospora</taxon>
    </lineage>
</organism>
<evidence type="ECO:0000313" key="10">
    <source>
        <dbReference type="Proteomes" id="UP000198226"/>
    </source>
</evidence>
<evidence type="ECO:0000256" key="4">
    <source>
        <dbReference type="ARBA" id="ARBA00022857"/>
    </source>
</evidence>
<dbReference type="InterPro" id="IPR036291">
    <property type="entry name" value="NAD(P)-bd_dom_sf"/>
</dbReference>
<dbReference type="RefSeq" id="WP_157517605.1">
    <property type="nucleotide sequence ID" value="NZ_LRMV01000143.1"/>
</dbReference>
<reference evidence="10" key="1">
    <citation type="submission" date="2016-06" db="EMBL/GenBank/DDBJ databases">
        <authorList>
            <person name="Varghese N."/>
            <person name="Submissions Spin"/>
        </authorList>
    </citation>
    <scope>NUCLEOTIDE SEQUENCE [LARGE SCALE GENOMIC DNA]</scope>
    <source>
        <strain evidence="10">DSM 44983</strain>
    </source>
</reference>
<feature type="region of interest" description="Disordered" evidence="7">
    <location>
        <begin position="1"/>
        <end position="21"/>
    </location>
</feature>
<dbReference type="PANTHER" id="PTHR44154">
    <property type="entry name" value="QUINONE OXIDOREDUCTASE"/>
    <property type="match status" value="1"/>
</dbReference>
<comment type="subunit">
    <text evidence="2">Homotetramer.</text>
</comment>
<sequence>MKTEAVTMNGYGGPETLTPAEVDLPDPGPDEVVLRVLAVAVNHLDADLRSGVSRMPLRLPHVLGREVVGVVERLGSGVTGRAPGDRVLVLPNTPCGSCPRCLTGRANLCPNADMPGITRWGGYARHAVAPARGLLDIGDLDPVVAAATPISFGTAWRTLYSIGRLAPGEWVLAPGAAGGLGHAVVQLAKLGGARVVGLIGDPAKADFVSSLGADAVLSTRDPDWAAEARKITGDAGFDVIVEHIGGDVFEAALGTLAPTGRLIVGGGHAGEHPHLDLIETFRNEYELRGSRSQRPDEIARVLGLVAAGQLTPRVDAVLSLADAGRAHQALADRQVLGKQVITP</sequence>
<evidence type="ECO:0000256" key="5">
    <source>
        <dbReference type="ARBA" id="ARBA00022884"/>
    </source>
</evidence>
<dbReference type="PROSITE" id="PS01162">
    <property type="entry name" value="QOR_ZETA_CRYSTAL"/>
    <property type="match status" value="1"/>
</dbReference>
<evidence type="ECO:0000256" key="3">
    <source>
        <dbReference type="ARBA" id="ARBA00022490"/>
    </source>
</evidence>
<evidence type="ECO:0000256" key="2">
    <source>
        <dbReference type="ARBA" id="ARBA00011881"/>
    </source>
</evidence>
<feature type="domain" description="Enoyl reductase (ER)" evidence="8">
    <location>
        <begin position="12"/>
        <end position="341"/>
    </location>
</feature>
<dbReference type="Proteomes" id="UP000198226">
    <property type="component" value="Chromosome I"/>
</dbReference>
<dbReference type="SUPFAM" id="SSF51735">
    <property type="entry name" value="NAD(P)-binding Rossmann-fold domains"/>
    <property type="match status" value="1"/>
</dbReference>
<dbReference type="Gene3D" id="3.90.180.10">
    <property type="entry name" value="Medium-chain alcohol dehydrogenases, catalytic domain"/>
    <property type="match status" value="1"/>
</dbReference>
<dbReference type="EMBL" id="LT607752">
    <property type="protein sequence ID" value="SCG36857.1"/>
    <property type="molecule type" value="Genomic_DNA"/>
</dbReference>
<evidence type="ECO:0000256" key="7">
    <source>
        <dbReference type="SAM" id="MobiDB-lite"/>
    </source>
</evidence>
<name>A0A1C5GTI5_9ACTN</name>
<dbReference type="SMART" id="SM00829">
    <property type="entry name" value="PKS_ER"/>
    <property type="match status" value="1"/>
</dbReference>
<evidence type="ECO:0000313" key="9">
    <source>
        <dbReference type="EMBL" id="SCG36857.1"/>
    </source>
</evidence>
<dbReference type="InterPro" id="IPR002364">
    <property type="entry name" value="Quin_OxRdtase/zeta-crystal_CS"/>
</dbReference>
<dbReference type="SUPFAM" id="SSF50129">
    <property type="entry name" value="GroES-like"/>
    <property type="match status" value="1"/>
</dbReference>
<dbReference type="GO" id="GO:0016491">
    <property type="term" value="F:oxidoreductase activity"/>
    <property type="evidence" value="ECO:0007669"/>
    <property type="project" value="InterPro"/>
</dbReference>
<evidence type="ECO:0000256" key="1">
    <source>
        <dbReference type="ARBA" id="ARBA00004496"/>
    </source>
</evidence>
<dbReference type="Pfam" id="PF08240">
    <property type="entry name" value="ADH_N"/>
    <property type="match status" value="1"/>
</dbReference>
<comment type="subcellular location">
    <subcellularLocation>
        <location evidence="1">Cytoplasm</location>
    </subcellularLocation>
</comment>
<keyword evidence="4" id="KW-0521">NADP</keyword>
<keyword evidence="6" id="KW-0007">Acetylation</keyword>
<dbReference type="Pfam" id="PF00107">
    <property type="entry name" value="ADH_zinc_N"/>
    <property type="match status" value="1"/>
</dbReference>
<protein>
    <submittedName>
        <fullName evidence="9">D-arabinose 1-dehydrogenase, Zn-dependent alcohol dehydrogenase family</fullName>
    </submittedName>
</protein>
<dbReference type="GO" id="GO:0008270">
    <property type="term" value="F:zinc ion binding"/>
    <property type="evidence" value="ECO:0007669"/>
    <property type="project" value="InterPro"/>
</dbReference>
<dbReference type="InterPro" id="IPR051603">
    <property type="entry name" value="Zinc-ADH_QOR/CCCR"/>
</dbReference>